<evidence type="ECO:0000313" key="2">
    <source>
        <dbReference type="Proteomes" id="UP000241426"/>
    </source>
</evidence>
<proteinExistence type="predicted"/>
<gene>
    <name evidence="1" type="ORF">C9J27_08880</name>
</gene>
<organism evidence="1 2">
    <name type="scientific">Photobacterium kishitanii</name>
    <dbReference type="NCBI Taxonomy" id="318456"/>
    <lineage>
        <taxon>Bacteria</taxon>
        <taxon>Pseudomonadati</taxon>
        <taxon>Pseudomonadota</taxon>
        <taxon>Gammaproteobacteria</taxon>
        <taxon>Vibrionales</taxon>
        <taxon>Vibrionaceae</taxon>
        <taxon>Photobacterium</taxon>
    </lineage>
</organism>
<dbReference type="AlphaFoldDB" id="A0A2T3KJS6"/>
<dbReference type="Proteomes" id="UP000241426">
    <property type="component" value="Unassembled WGS sequence"/>
</dbReference>
<comment type="caution">
    <text evidence="1">The sequence shown here is derived from an EMBL/GenBank/DDBJ whole genome shotgun (WGS) entry which is preliminary data.</text>
</comment>
<sequence length="121" mass="13971">MIKNKTDFIEWIDLQLDVEIPDDIIAFNINIYESPFNIEIIGSSEYTPDDDDWACNEDWIPVKRISQISDKLFEDSWQKAELNIISFTESYLSSNSKNVNKLKLAKALTVGFVDGDLNYVQ</sequence>
<dbReference type="EMBL" id="PYNF01000005">
    <property type="protein sequence ID" value="PSU99738.1"/>
    <property type="molecule type" value="Genomic_DNA"/>
</dbReference>
<dbReference type="RefSeq" id="WP_107225758.1">
    <property type="nucleotide sequence ID" value="NZ_PYNF01000005.1"/>
</dbReference>
<accession>A0A2T3KJS6</accession>
<evidence type="ECO:0000313" key="1">
    <source>
        <dbReference type="EMBL" id="PSU99738.1"/>
    </source>
</evidence>
<name>A0A2T3KJS6_9GAMM</name>
<reference evidence="1 2" key="1">
    <citation type="submission" date="2018-01" db="EMBL/GenBank/DDBJ databases">
        <title>Whole genome sequencing of Histamine producing bacteria.</title>
        <authorList>
            <person name="Butler K."/>
        </authorList>
    </citation>
    <scope>NUCLEOTIDE SEQUENCE [LARGE SCALE GENOMIC DNA]</scope>
    <source>
        <strain evidence="1 2">FS-7.2</strain>
    </source>
</reference>
<protein>
    <submittedName>
        <fullName evidence="1">Uncharacterized protein</fullName>
    </submittedName>
</protein>